<name>A0A1E7LF11_9ACTN</name>
<proteinExistence type="predicted"/>
<evidence type="ECO:0000256" key="1">
    <source>
        <dbReference type="SAM" id="MobiDB-lite"/>
    </source>
</evidence>
<feature type="compositionally biased region" description="Polar residues" evidence="1">
    <location>
        <begin position="75"/>
        <end position="86"/>
    </location>
</feature>
<comment type="caution">
    <text evidence="2">The sequence shown here is derived from an EMBL/GenBank/DDBJ whole genome shotgun (WGS) entry which is preliminary data.</text>
</comment>
<keyword evidence="3" id="KW-1185">Reference proteome</keyword>
<dbReference type="RefSeq" id="WP_070205406.1">
    <property type="nucleotide sequence ID" value="NZ_LJGZ01000114.1"/>
</dbReference>
<evidence type="ECO:0000313" key="3">
    <source>
        <dbReference type="Proteomes" id="UP000175971"/>
    </source>
</evidence>
<dbReference type="Proteomes" id="UP000175971">
    <property type="component" value="Unassembled WGS sequence"/>
</dbReference>
<dbReference type="OrthoDB" id="3479073at2"/>
<protein>
    <submittedName>
        <fullName evidence="2">Phage tail protein</fullName>
    </submittedName>
</protein>
<feature type="compositionally biased region" description="Polar residues" evidence="1">
    <location>
        <begin position="47"/>
        <end position="60"/>
    </location>
</feature>
<dbReference type="EMBL" id="LJGZ01000114">
    <property type="protein sequence ID" value="OEV14805.1"/>
    <property type="molecule type" value="Genomic_DNA"/>
</dbReference>
<reference evidence="2 3" key="1">
    <citation type="journal article" date="2016" name="Front. Microbiol.">
        <title>Comparative Genomics Analysis of Streptomyces Species Reveals Their Adaptation to the Marine Environment and Their Diversity at the Genomic Level.</title>
        <authorList>
            <person name="Tian X."/>
            <person name="Zhang Z."/>
            <person name="Yang T."/>
            <person name="Chen M."/>
            <person name="Li J."/>
            <person name="Chen F."/>
            <person name="Yang J."/>
            <person name="Li W."/>
            <person name="Zhang B."/>
            <person name="Zhang Z."/>
            <person name="Wu J."/>
            <person name="Zhang C."/>
            <person name="Long L."/>
            <person name="Xiao J."/>
        </authorList>
    </citation>
    <scope>NUCLEOTIDE SEQUENCE [LARGE SCALE GENOMIC DNA]</scope>
    <source>
        <strain evidence="2 3">SCSIO M10372</strain>
    </source>
</reference>
<accession>A0A1E7LF11</accession>
<organism evidence="2 3">
    <name type="scientific">Streptomyces nanshensis</name>
    <dbReference type="NCBI Taxonomy" id="518642"/>
    <lineage>
        <taxon>Bacteria</taxon>
        <taxon>Bacillati</taxon>
        <taxon>Actinomycetota</taxon>
        <taxon>Actinomycetes</taxon>
        <taxon>Kitasatosporales</taxon>
        <taxon>Streptomycetaceae</taxon>
        <taxon>Streptomyces</taxon>
    </lineage>
</organism>
<dbReference type="PATRIC" id="fig|518642.7.peg.8708"/>
<evidence type="ECO:0000313" key="2">
    <source>
        <dbReference type="EMBL" id="OEV14805.1"/>
    </source>
</evidence>
<feature type="region of interest" description="Disordered" evidence="1">
    <location>
        <begin position="1"/>
        <end position="89"/>
    </location>
</feature>
<dbReference type="AlphaFoldDB" id="A0A1E7LF11"/>
<gene>
    <name evidence="2" type="ORF">AN221_44130</name>
</gene>
<sequence length="399" mass="42324">MSLSSAAGRASTALQRLKGQTDAAARSAQGLGRSAQTGDRELKKIRTSAQTSARELSTLQRAADKAERSLAKAGTTGQKSGTQIGTFKSGADRASKGMNGLNKSMRGNIVGQLLSLLAPLIERVVDMASRSKTLQKVLKVAFDAIRKVISTVMKAVGPIMTKAGALMKTVWNGIKKAVTVVIKAVATVITTYFNAWRKLITTVMNAIRSVISSVWNGIRKVITPVVNWIRNTVPQAFSRVRERLSAVWGGLKDIAGRAFGRITGAVKGPVNAVIRLINSAIDRLNRIKVSIPGWVPGVGGKSFGISLPKIPQLAAGGIVQPRNGGVHAIVAEAGEAEAVLPLSKLDRLLRHTARRSRADAYNATTGAVAGFQIEHYYEASSADLQETAAALLFLSKARG</sequence>